<evidence type="ECO:0000256" key="1">
    <source>
        <dbReference type="SAM" id="MobiDB-lite"/>
    </source>
</evidence>
<dbReference type="VEuPathDB" id="TriTrypDB:LpyrH10_07_0550"/>
<keyword evidence="3" id="KW-1185">Reference proteome</keyword>
<dbReference type="EMBL" id="LGTL01000007">
    <property type="protein sequence ID" value="KPA80815.1"/>
    <property type="molecule type" value="Genomic_DNA"/>
</dbReference>
<dbReference type="EMBL" id="LGTL01000007">
    <property type="protein sequence ID" value="KPA80816.1"/>
    <property type="molecule type" value="Genomic_DNA"/>
</dbReference>
<feature type="compositionally biased region" description="Low complexity" evidence="1">
    <location>
        <begin position="233"/>
        <end position="242"/>
    </location>
</feature>
<dbReference type="OMA" id="PNADKTC"/>
<evidence type="ECO:0000313" key="3">
    <source>
        <dbReference type="Proteomes" id="UP000037923"/>
    </source>
</evidence>
<organism evidence="2 3">
    <name type="scientific">Leptomonas pyrrhocoris</name>
    <name type="common">Firebug parasite</name>
    <dbReference type="NCBI Taxonomy" id="157538"/>
    <lineage>
        <taxon>Eukaryota</taxon>
        <taxon>Discoba</taxon>
        <taxon>Euglenozoa</taxon>
        <taxon>Kinetoplastea</taxon>
        <taxon>Metakinetoplastina</taxon>
        <taxon>Trypanosomatida</taxon>
        <taxon>Trypanosomatidae</taxon>
        <taxon>Leishmaniinae</taxon>
        <taxon>Leptomonas</taxon>
    </lineage>
</organism>
<dbReference type="EMBL" id="LGTL01000007">
    <property type="protein sequence ID" value="KPA80817.1"/>
    <property type="molecule type" value="Genomic_DNA"/>
</dbReference>
<sequence>MNDTELPHAVALSRELELELQRVDALQQVYMAQLVDELRDMSFLAMEECCSSPLRSGRAPSPTLPYFNSLTTATGATHNIHFSNGAHAHNGQSAPVTVPASSREEMRKTKVTTVQNIPAVSSSSPNRKEISVRLSRRRHNNEQFLLAQVTERDGNCEARGARQSSLSPATLPTPPPLPQRSCRALEVRRAQRALRCIREDRHAHFNAKARRAQELLMEGRETARRSRARRLAESSAAPKPCK</sequence>
<evidence type="ECO:0000313" key="2">
    <source>
        <dbReference type="EMBL" id="KPA80817.1"/>
    </source>
</evidence>
<dbReference type="Proteomes" id="UP000037923">
    <property type="component" value="Unassembled WGS sequence"/>
</dbReference>
<feature type="region of interest" description="Disordered" evidence="1">
    <location>
        <begin position="216"/>
        <end position="242"/>
    </location>
</feature>
<protein>
    <submittedName>
        <fullName evidence="2">Uncharacterized protein</fullName>
    </submittedName>
</protein>
<dbReference type="GeneID" id="26904539"/>
<gene>
    <name evidence="2" type="ORF">ABB37_04248</name>
</gene>
<name>A0A0M9G2E7_LEPPY</name>
<dbReference type="OrthoDB" id="10533086at2759"/>
<proteinExistence type="predicted"/>
<dbReference type="AlphaFoldDB" id="A0A0M9G2E7"/>
<dbReference type="RefSeq" id="XP_015659255.1">
    <property type="nucleotide sequence ID" value="XM_015801854.1"/>
</dbReference>
<accession>A0A0M9G2E7</accession>
<dbReference type="RefSeq" id="XP_015659254.1">
    <property type="nucleotide sequence ID" value="XM_015801853.1"/>
</dbReference>
<comment type="caution">
    <text evidence="2">The sequence shown here is derived from an EMBL/GenBank/DDBJ whole genome shotgun (WGS) entry which is preliminary data.</text>
</comment>
<feature type="region of interest" description="Disordered" evidence="1">
    <location>
        <begin position="155"/>
        <end position="180"/>
    </location>
</feature>
<dbReference type="RefSeq" id="XP_015659256.1">
    <property type="nucleotide sequence ID" value="XM_015801855.1"/>
</dbReference>
<reference evidence="2 3" key="1">
    <citation type="submission" date="2015-07" db="EMBL/GenBank/DDBJ databases">
        <title>High-quality genome of monoxenous trypanosomatid Leptomonas pyrrhocoris.</title>
        <authorList>
            <person name="Flegontov P."/>
            <person name="Butenko A."/>
            <person name="Firsov S."/>
            <person name="Vlcek C."/>
            <person name="Logacheva M.D."/>
            <person name="Field M."/>
            <person name="Filatov D."/>
            <person name="Flegontova O."/>
            <person name="Gerasimov E."/>
            <person name="Jackson A.P."/>
            <person name="Kelly S."/>
            <person name="Opperdoes F."/>
            <person name="O'Reilly A."/>
            <person name="Votypka J."/>
            <person name="Yurchenko V."/>
            <person name="Lukes J."/>
        </authorList>
    </citation>
    <scope>NUCLEOTIDE SEQUENCE [LARGE SCALE GENOMIC DNA]</scope>
    <source>
        <strain evidence="2">H10</strain>
    </source>
</reference>